<dbReference type="InterPro" id="IPR036237">
    <property type="entry name" value="Xyl_isomerase-like_sf"/>
</dbReference>
<dbReference type="SUPFAM" id="SSF51658">
    <property type="entry name" value="Xylose isomerase-like"/>
    <property type="match status" value="1"/>
</dbReference>
<dbReference type="PANTHER" id="PTHR43489:SF6">
    <property type="entry name" value="HYDROXYPYRUVATE ISOMERASE-RELATED"/>
    <property type="match status" value="1"/>
</dbReference>
<accession>A0ABU0JCC1</accession>
<reference evidence="4 5" key="1">
    <citation type="submission" date="2023-07" db="EMBL/GenBank/DDBJ databases">
        <title>Genomic Encyclopedia of Type Strains, Phase IV (KMG-IV): sequencing the most valuable type-strain genomes for metagenomic binning, comparative biology and taxonomic classification.</title>
        <authorList>
            <person name="Goeker M."/>
        </authorList>
    </citation>
    <scope>NUCLEOTIDE SEQUENCE [LARGE SCALE GENOMIC DNA]</scope>
    <source>
        <strain evidence="4 5">DSM 19619</strain>
    </source>
</reference>
<dbReference type="InterPro" id="IPR013022">
    <property type="entry name" value="Xyl_isomerase-like_TIM-brl"/>
</dbReference>
<dbReference type="EMBL" id="JAUSVX010000010">
    <property type="protein sequence ID" value="MDQ0471941.1"/>
    <property type="molecule type" value="Genomic_DNA"/>
</dbReference>
<evidence type="ECO:0000313" key="4">
    <source>
        <dbReference type="EMBL" id="MDQ0471941.1"/>
    </source>
</evidence>
<name>A0ABU0JCC1_9HYPH</name>
<evidence type="ECO:0000259" key="3">
    <source>
        <dbReference type="Pfam" id="PF01261"/>
    </source>
</evidence>
<dbReference type="Pfam" id="PF01261">
    <property type="entry name" value="AP_endonuc_2"/>
    <property type="match status" value="1"/>
</dbReference>
<dbReference type="PIRSF" id="PIRSF006241">
    <property type="entry name" value="HyI"/>
    <property type="match status" value="1"/>
</dbReference>
<dbReference type="InterPro" id="IPR053398">
    <property type="entry name" value="HPT_OtnI_isomerases"/>
</dbReference>
<keyword evidence="1 2" id="KW-0413">Isomerase</keyword>
<evidence type="ECO:0000256" key="2">
    <source>
        <dbReference type="PIRNR" id="PIRNR006241"/>
    </source>
</evidence>
<dbReference type="Proteomes" id="UP001242480">
    <property type="component" value="Unassembled WGS sequence"/>
</dbReference>
<gene>
    <name evidence="4" type="ORF">QO011_004968</name>
</gene>
<dbReference type="EC" id="5.3.1.22" evidence="4"/>
<proteinExistence type="inferred from homology"/>
<comment type="caution">
    <text evidence="4">The sequence shown here is derived from an EMBL/GenBank/DDBJ whole genome shotgun (WGS) entry which is preliminary data.</text>
</comment>
<comment type="similarity">
    <text evidence="2">Belongs to the hyi family.</text>
</comment>
<keyword evidence="5" id="KW-1185">Reference proteome</keyword>
<feature type="domain" description="Xylose isomerase-like TIM barrel" evidence="3">
    <location>
        <begin position="21"/>
        <end position="252"/>
    </location>
</feature>
<dbReference type="RefSeq" id="WP_307277898.1">
    <property type="nucleotide sequence ID" value="NZ_JAUSVX010000010.1"/>
</dbReference>
<dbReference type="PANTHER" id="PTHR43489">
    <property type="entry name" value="ISOMERASE"/>
    <property type="match status" value="1"/>
</dbReference>
<sequence>MPKFCANLKWLFTELPFLDRFDAAARAGFQAVEYASPYEFSAAEIRGRLRACGLRQVLFNTPAGGGSGMACVPARRDEFRDGVRKALDYAADLDCGLVHLMAGIVPSDLSRDTAAAAYAANVAWAADQAEPAGVRLVLEPINQRDVPGFFLRTQEEGAAVVEAIGRERIGLQFDIYHCQVAQGDVTRRLEALMPAIAHMQVADVPGRNEPGTGEIAWDYVFRRIDELGYAGWVGCEYRPATETSAGLGWLKRFSA</sequence>
<evidence type="ECO:0000256" key="1">
    <source>
        <dbReference type="ARBA" id="ARBA00023235"/>
    </source>
</evidence>
<dbReference type="NCBIfam" id="NF043033">
    <property type="entry name" value="OxoTetrIsom"/>
    <property type="match status" value="1"/>
</dbReference>
<dbReference type="Gene3D" id="3.20.20.150">
    <property type="entry name" value="Divalent-metal-dependent TIM barrel enzymes"/>
    <property type="match status" value="1"/>
</dbReference>
<organism evidence="4 5">
    <name type="scientific">Labrys wisconsinensis</name>
    <dbReference type="NCBI Taxonomy" id="425677"/>
    <lineage>
        <taxon>Bacteria</taxon>
        <taxon>Pseudomonadati</taxon>
        <taxon>Pseudomonadota</taxon>
        <taxon>Alphaproteobacteria</taxon>
        <taxon>Hyphomicrobiales</taxon>
        <taxon>Xanthobacteraceae</taxon>
        <taxon>Labrys</taxon>
    </lineage>
</organism>
<dbReference type="InterPro" id="IPR026040">
    <property type="entry name" value="HyI-like"/>
</dbReference>
<evidence type="ECO:0000313" key="5">
    <source>
        <dbReference type="Proteomes" id="UP001242480"/>
    </source>
</evidence>
<dbReference type="InterPro" id="IPR050417">
    <property type="entry name" value="Sugar_Epim/Isomerase"/>
</dbReference>
<protein>
    <submittedName>
        <fullName evidence="4">Hydroxypyruvate isomerase</fullName>
        <ecNumber evidence="4">5.3.1.22</ecNumber>
    </submittedName>
</protein>
<dbReference type="GO" id="GO:0008903">
    <property type="term" value="F:hydroxypyruvate isomerase activity"/>
    <property type="evidence" value="ECO:0007669"/>
    <property type="project" value="UniProtKB-EC"/>
</dbReference>